<dbReference type="Pfam" id="PF10005">
    <property type="entry name" value="Zn_ribbon_DZR_6"/>
    <property type="match status" value="1"/>
</dbReference>
<dbReference type="InterPro" id="IPR031321">
    <property type="entry name" value="UCP012641"/>
</dbReference>
<feature type="domain" description="Zinc-ribbon" evidence="1">
    <location>
        <begin position="3"/>
        <end position="106"/>
    </location>
</feature>
<evidence type="ECO:0000313" key="3">
    <source>
        <dbReference type="Proteomes" id="UP000615326"/>
    </source>
</evidence>
<reference evidence="2 3" key="1">
    <citation type="journal article" date="2020" name="Int. J. Syst. Evol. Microbiol.">
        <title>Novel acetic acid bacteria from cider fermentations: Acetobacter conturbans sp. nov. and Acetobacter fallax sp. nov.</title>
        <authorList>
            <person name="Sombolestani A.S."/>
            <person name="Cleenwerck I."/>
            <person name="Cnockaert M."/>
            <person name="Borremans W."/>
            <person name="Wieme A.D."/>
            <person name="De Vuyst L."/>
            <person name="Vandamme P."/>
        </authorList>
    </citation>
    <scope>NUCLEOTIDE SEQUENCE [LARGE SCALE GENOMIC DNA]</scope>
    <source>
        <strain evidence="2 3">LMG 1637</strain>
    </source>
</reference>
<comment type="caution">
    <text evidence="2">The sequence shown here is derived from an EMBL/GenBank/DDBJ whole genome shotgun (WGS) entry which is preliminary data.</text>
</comment>
<dbReference type="RefSeq" id="WP_173575796.1">
    <property type="nucleotide sequence ID" value="NZ_WOSW01000001.1"/>
</dbReference>
<protein>
    <recommendedName>
        <fullName evidence="1">Zinc-ribbon domain-containing protein</fullName>
    </recommendedName>
</protein>
<organism evidence="2 3">
    <name type="scientific">Acetobacter fallax</name>
    <dbReference type="NCBI Taxonomy" id="1737473"/>
    <lineage>
        <taxon>Bacteria</taxon>
        <taxon>Pseudomonadati</taxon>
        <taxon>Pseudomonadota</taxon>
        <taxon>Alphaproteobacteria</taxon>
        <taxon>Acetobacterales</taxon>
        <taxon>Acetobacteraceae</taxon>
        <taxon>Acetobacter</taxon>
    </lineage>
</organism>
<dbReference type="Pfam" id="PF15887">
    <property type="entry name" value="Peptidase_Mx"/>
    <property type="match status" value="1"/>
</dbReference>
<evidence type="ECO:0000259" key="1">
    <source>
        <dbReference type="Pfam" id="PF10005"/>
    </source>
</evidence>
<dbReference type="EMBL" id="WOSW01000001">
    <property type="protein sequence ID" value="NHO31220.1"/>
    <property type="molecule type" value="Genomic_DNA"/>
</dbReference>
<dbReference type="Proteomes" id="UP000615326">
    <property type="component" value="Unassembled WGS sequence"/>
</dbReference>
<proteinExistence type="predicted"/>
<sequence length="368" mass="41273">MKLFVCQGCRQIVFFENTFCGCCSRRLGFASEAIDMLALDAGGDDPAAPASGPATGDWLPVVAESHAPRFFCSNAEYDVCNWLLPEGGEDAFCVACRYNHVIPDLTKDGNLERWRQLEQAKHRLFYSLLRLNLPMKTRAEDPTGGLVFNFPDDPPDGDQSQKIMTGHDEGVITIALREADDAEREKMRVEMGEHYRTLLGHFRHEVGHYYWNILVRNAGNTEACRAVFGDDSLDYGTALQTHYQNGPPAGWTEDYVSAYATTHPWEDFAETWAHYLHIVDTLETAVAYGVAVDPVIVQDDSLTRHFDFDPYGSAAFDQIIQAWLPLTLAVNSLNRSMGQPDLYPFVITPTIASKLHFIHKLVHNLPLS</sequence>
<keyword evidence="3" id="KW-1185">Reference proteome</keyword>
<dbReference type="InterPro" id="IPR011201">
    <property type="entry name" value="Zinc-ribbon_6_bact"/>
</dbReference>
<dbReference type="Gene3D" id="3.40.390.70">
    <property type="match status" value="1"/>
</dbReference>
<gene>
    <name evidence="2" type="ORF">GOB84_01345</name>
</gene>
<name>A0ABX0K5Q2_9PROT</name>
<accession>A0ABX0K5Q2</accession>
<dbReference type="PIRSF" id="PIRSF012641">
    <property type="entry name" value="UCP012641"/>
    <property type="match status" value="1"/>
</dbReference>
<evidence type="ECO:0000313" key="2">
    <source>
        <dbReference type="EMBL" id="NHO31220.1"/>
    </source>
</evidence>